<dbReference type="VEuPathDB" id="FungiDB:VP01_592g3"/>
<sequence length="1487" mass="169906">MFPHRSLVVLKGAKNVGSKRDLRWGSKVPPFKDQYYQDRIIFLFSLQGHDLINESKRFEDKKRGETLTDKNEVDIITTKRRVSLRRARVKPRVNEETHPMNRQPFNRNSKKKMKIRYNCVHVCQKNGAKKEKRKKKRGRKVQKKKQRKSFGMNSRHDVQWKERSIMMMWQSRHQREVCGKTKQCKSSRIKKKIKKGIRILQAREWLQDERIRGVWGKVRETEDAGGGLEFDDADELVLQAKFVCTLYQFAEEFVEEHIEVGVNCRCGYASDFGDLLEAGGLDCGGIRVKGGCCVGRTQRQKGGFGVGDGATGVPPTVSTLLPLTGGGGGGGRRRRTGRHKRVLMAALAEKERVGKRKGLGVEEQTEEGLQTDETEEARPADPARHTSSHGIVETGVEMGQGAQFGSRRQLRTESASDDVRVWLMERDWLVMLMGSRVRWSIELVFGSSFNSPAGFLFYCFVWNSTGWSECHRSNHRLMLRISHQRIGDQSESQQCQVQIGHWRPILSYSITYLVYFSPYGEIEQRRKNVLAPNNQNKDESLYRIQQNSTCKLEPVRSSLKRALLKGIFCSGVISYNEIYGILQQTQGKSSLWNQQSHNLISKEECYDKTHKLFTFKRKKLNVDESVSGSQFVPPSTPVNPSQLMGVTIPNKHTQLVSNNPNKNTPNWPYPKKKKKNLKILETNTNENMKRAAAFVFANLLQEELNKMKGPCLANQQLVQRHNKKLRNPKQNSILIHHPLNLKHVQVQITHPLSQTIICNKTKGTPKAMRVLIDHAPPTIHWDPLSLHLGHRKQLLELIPFFPLKLNGCLSYVLNIAIIFDQKKKIKKIKTCEKMVEIDYSDGSLFFLLSYYPQAPHHSQVFELGMNAYSCTKVLKNQLGSLRICNHVGISSLSYSSLRPSPFSYLPLSLPQDLYLLLILFINPFLIDYEYSSFLSQNHISSSLYLGYIISTNTISFTMARTLFSTVLISTFFPPALTVSISTNLPSRNLNVRSTFRILYGQRWRQCGVGLSSKAEAEATELGRGGWLTARGGISHNIYIILTQGRTFRKFLSGFKISNGQSECFLTKLKAYLLGVKFSPEETKESQIYQKILLQFFLNHLQLVFGGTYLDIVYWSTNSDATPYTSIIRSYVNFCSGVSSRIRVKSSFNSPKQNQPKTILDHCKQLLGQNNPLQVFFHLCNGSSFLCVSAKCHLTILKLTSSKMRINSSLISMKKLNKRRLDQLILDLNEEAEQEKIGFIDLVPQTNNVLMSNGVNRRNILIAISSLRRGLHMVWIFEMDLALSSSFSNSNLVCCIDTISTARFLVELLQILYVFMVHSPQNQLFYYFCCGTLRITTRRSWNLRLGPVGETLRFLNNQEDINYDSGAGHGEPILGEMPRCLQASLRRVSSKRNPSHMRRNRWIFFCQLGWKKGRCNVKTPALFGLMCLQDLKRLDSDTLCRKNTLPPPLNNARNDSLIIYLNRAPIKAVIHVKKPNVEQIMLRSSIER</sequence>
<dbReference type="EMBL" id="LAVV01011196">
    <property type="protein sequence ID" value="KNZ48062.1"/>
    <property type="molecule type" value="Genomic_DNA"/>
</dbReference>
<evidence type="ECO:0000313" key="2">
    <source>
        <dbReference type="EMBL" id="KNZ48062.1"/>
    </source>
</evidence>
<name>A0A0L6UIG7_9BASI</name>
<feature type="region of interest" description="Disordered" evidence="1">
    <location>
        <begin position="85"/>
        <end position="106"/>
    </location>
</feature>
<gene>
    <name evidence="2" type="ORF">VP01_592g3</name>
</gene>
<proteinExistence type="predicted"/>
<evidence type="ECO:0000313" key="3">
    <source>
        <dbReference type="Proteomes" id="UP000037035"/>
    </source>
</evidence>
<feature type="compositionally biased region" description="Acidic residues" evidence="1">
    <location>
        <begin position="363"/>
        <end position="375"/>
    </location>
</feature>
<dbReference type="Proteomes" id="UP000037035">
    <property type="component" value="Unassembled WGS sequence"/>
</dbReference>
<feature type="region of interest" description="Disordered" evidence="1">
    <location>
        <begin position="315"/>
        <end position="338"/>
    </location>
</feature>
<feature type="region of interest" description="Disordered" evidence="1">
    <location>
        <begin position="126"/>
        <end position="155"/>
    </location>
</feature>
<evidence type="ECO:0000256" key="1">
    <source>
        <dbReference type="SAM" id="MobiDB-lite"/>
    </source>
</evidence>
<reference evidence="2 3" key="1">
    <citation type="submission" date="2015-08" db="EMBL/GenBank/DDBJ databases">
        <title>Next Generation Sequencing and Analysis of the Genome of Puccinia sorghi L Schw, the Causal Agent of Maize Common Rust.</title>
        <authorList>
            <person name="Rochi L."/>
            <person name="Burguener G."/>
            <person name="Darino M."/>
            <person name="Turjanski A."/>
            <person name="Kreff E."/>
            <person name="Dieguez M.J."/>
            <person name="Sacco F."/>
        </authorList>
    </citation>
    <scope>NUCLEOTIDE SEQUENCE [LARGE SCALE GENOMIC DNA]</scope>
    <source>
        <strain evidence="2 3">RO10H11247</strain>
    </source>
</reference>
<comment type="caution">
    <text evidence="2">The sequence shown here is derived from an EMBL/GenBank/DDBJ whole genome shotgun (WGS) entry which is preliminary data.</text>
</comment>
<feature type="compositionally biased region" description="Basic residues" evidence="1">
    <location>
        <begin position="130"/>
        <end position="148"/>
    </location>
</feature>
<organism evidence="2 3">
    <name type="scientific">Puccinia sorghi</name>
    <dbReference type="NCBI Taxonomy" id="27349"/>
    <lineage>
        <taxon>Eukaryota</taxon>
        <taxon>Fungi</taxon>
        <taxon>Dikarya</taxon>
        <taxon>Basidiomycota</taxon>
        <taxon>Pucciniomycotina</taxon>
        <taxon>Pucciniomycetes</taxon>
        <taxon>Pucciniales</taxon>
        <taxon>Pucciniaceae</taxon>
        <taxon>Puccinia</taxon>
    </lineage>
</organism>
<accession>A0A0L6UIG7</accession>
<protein>
    <submittedName>
        <fullName evidence="2">Uncharacterized protein</fullName>
    </submittedName>
</protein>
<keyword evidence="3" id="KW-1185">Reference proteome</keyword>
<feature type="region of interest" description="Disordered" evidence="1">
    <location>
        <begin position="354"/>
        <end position="389"/>
    </location>
</feature>